<evidence type="ECO:0000256" key="1">
    <source>
        <dbReference type="ARBA" id="ARBA00004496"/>
    </source>
</evidence>
<keyword evidence="3 9" id="KW-0378">Hydrolase</keyword>
<dbReference type="GO" id="GO:0009117">
    <property type="term" value="P:nucleotide metabolic process"/>
    <property type="evidence" value="ECO:0007669"/>
    <property type="project" value="UniProtKB-KW"/>
</dbReference>
<comment type="caution">
    <text evidence="10">The sequence shown here is derived from an EMBL/GenBank/DDBJ whole genome shotgun (WGS) entry which is preliminary data.</text>
</comment>
<dbReference type="InterPro" id="IPR029001">
    <property type="entry name" value="ITPase-like_fam"/>
</dbReference>
<organism evidence="10 11">
    <name type="scientific">Catenovulum maritimum</name>
    <dbReference type="NCBI Taxonomy" id="1513271"/>
    <lineage>
        <taxon>Bacteria</taxon>
        <taxon>Pseudomonadati</taxon>
        <taxon>Pseudomonadota</taxon>
        <taxon>Gammaproteobacteria</taxon>
        <taxon>Alteromonadales</taxon>
        <taxon>Alteromonadaceae</taxon>
        <taxon>Catenovulum</taxon>
    </lineage>
</organism>
<dbReference type="FunFam" id="3.90.950.10:FF:000005">
    <property type="entry name" value="7-methyl-GTP pyrophosphatase"/>
    <property type="match status" value="1"/>
</dbReference>
<keyword evidence="4 9" id="KW-0546">Nucleotide metabolism</keyword>
<evidence type="ECO:0000256" key="9">
    <source>
        <dbReference type="HAMAP-Rule" id="MF_00528"/>
    </source>
</evidence>
<evidence type="ECO:0000256" key="4">
    <source>
        <dbReference type="ARBA" id="ARBA00023080"/>
    </source>
</evidence>
<dbReference type="HAMAP" id="MF_00528">
    <property type="entry name" value="Maf"/>
    <property type="match status" value="1"/>
</dbReference>
<comment type="function">
    <text evidence="6 9">Nucleoside triphosphate pyrophosphatase that hydrolyzes 7-methyl-GTP (m(7)GTP). May have a dual role in cell division arrest and in preventing the incorporation of modified nucleotides into cellular nucleic acids.</text>
</comment>
<dbReference type="PIRSF" id="PIRSF006305">
    <property type="entry name" value="Maf"/>
    <property type="match status" value="1"/>
</dbReference>
<keyword evidence="11" id="KW-1185">Reference proteome</keyword>
<feature type="site" description="Important for substrate specificity" evidence="9">
    <location>
        <position position="154"/>
    </location>
</feature>
<accession>A0A0J8JJY7</accession>
<dbReference type="CDD" id="cd00555">
    <property type="entry name" value="Maf"/>
    <property type="match status" value="1"/>
</dbReference>
<evidence type="ECO:0000256" key="8">
    <source>
        <dbReference type="ARBA" id="ARBA00068163"/>
    </source>
</evidence>
<comment type="cofactor">
    <cofactor evidence="9">
        <name>a divalent metal cation</name>
        <dbReference type="ChEBI" id="CHEBI:60240"/>
    </cofactor>
</comment>
<sequence>MQTLVLASTSPFRKQILEKLGLPFETCKPKTDETRLENESAKDLVARLAKLKAQAGAKQFTNALVIGSDQVAVVDDEILGKPHTIENAILQLKKLSGKKVTFLTGLSLVNTETQEDKTLVEAFIVHFKELTDAEIKAYVNAEMPLNCAGSFKSEALGICLFEKLEGNDPNTLIGLPMIQLNKLLNEFGFNPLLELAKLS</sequence>
<name>A0A0J8JJY7_9ALTE</name>
<dbReference type="Gene3D" id="3.90.950.10">
    <property type="match status" value="1"/>
</dbReference>
<dbReference type="PATRIC" id="fig|1513271.3.peg.2661"/>
<dbReference type="RefSeq" id="WP_048693245.1">
    <property type="nucleotide sequence ID" value="NZ_KQ130494.1"/>
</dbReference>
<dbReference type="PANTHER" id="PTHR43213">
    <property type="entry name" value="BIFUNCTIONAL DTTP/UTP PYROPHOSPHATASE/METHYLTRANSFERASE PROTEIN-RELATED"/>
    <property type="match status" value="1"/>
</dbReference>
<dbReference type="PANTHER" id="PTHR43213:SF10">
    <property type="entry name" value="7-METHYL-GTP PYROPHOSPHATASE"/>
    <property type="match status" value="1"/>
</dbReference>
<dbReference type="OrthoDB" id="9813694at2"/>
<dbReference type="AlphaFoldDB" id="A0A0J8JJY7"/>
<dbReference type="GO" id="GO:0005737">
    <property type="term" value="C:cytoplasm"/>
    <property type="evidence" value="ECO:0007669"/>
    <property type="project" value="UniProtKB-SubCell"/>
</dbReference>
<reference evidence="10 11" key="1">
    <citation type="submission" date="2015-04" db="EMBL/GenBank/DDBJ databases">
        <title>Draft Genome Sequence of the Novel Agar-Digesting Marine Bacterium Q1.</title>
        <authorList>
            <person name="Li Y."/>
            <person name="Li D."/>
            <person name="Chen G."/>
            <person name="Du Z."/>
        </authorList>
    </citation>
    <scope>NUCLEOTIDE SEQUENCE [LARGE SCALE GENOMIC DNA]</scope>
    <source>
        <strain evidence="10 11">Q1</strain>
    </source>
</reference>
<evidence type="ECO:0000256" key="7">
    <source>
        <dbReference type="ARBA" id="ARBA00060749"/>
    </source>
</evidence>
<dbReference type="STRING" id="1513271.XM47_12970"/>
<gene>
    <name evidence="10" type="ORF">XM47_12970</name>
</gene>
<comment type="similarity">
    <text evidence="7 9">Belongs to the Maf family. YceF subfamily.</text>
</comment>
<dbReference type="GO" id="GO:0047429">
    <property type="term" value="F:nucleoside triphosphate diphosphatase activity"/>
    <property type="evidence" value="ECO:0007669"/>
    <property type="project" value="InterPro"/>
</dbReference>
<protein>
    <recommendedName>
        <fullName evidence="8 9">7-methyl-GTP pyrophosphatase</fullName>
        <shortName evidence="9">m(7)GTP pyrophosphatase</shortName>
        <ecNumber evidence="9">3.6.1.-</ecNumber>
    </recommendedName>
</protein>
<comment type="subcellular location">
    <subcellularLocation>
        <location evidence="1 9">Cytoplasm</location>
    </subcellularLocation>
</comment>
<feature type="site" description="Important for substrate specificity" evidence="9">
    <location>
        <position position="70"/>
    </location>
</feature>
<dbReference type="EC" id="3.6.1.-" evidence="9"/>
<dbReference type="Pfam" id="PF02545">
    <property type="entry name" value="Maf"/>
    <property type="match status" value="1"/>
</dbReference>
<dbReference type="InterPro" id="IPR003697">
    <property type="entry name" value="Maf-like"/>
</dbReference>
<dbReference type="EMBL" id="LAZL01000021">
    <property type="protein sequence ID" value="KMT64766.1"/>
    <property type="molecule type" value="Genomic_DNA"/>
</dbReference>
<dbReference type="NCBIfam" id="TIGR00172">
    <property type="entry name" value="maf"/>
    <property type="match status" value="1"/>
</dbReference>
<evidence type="ECO:0000256" key="2">
    <source>
        <dbReference type="ARBA" id="ARBA00022490"/>
    </source>
</evidence>
<keyword evidence="2 9" id="KW-0963">Cytoplasm</keyword>
<comment type="catalytic activity">
    <reaction evidence="5 9">
        <text>N(7)-methyl-GTP + H2O = N(7)-methyl-GMP + diphosphate + H(+)</text>
        <dbReference type="Rhea" id="RHEA:58744"/>
        <dbReference type="ChEBI" id="CHEBI:15377"/>
        <dbReference type="ChEBI" id="CHEBI:15378"/>
        <dbReference type="ChEBI" id="CHEBI:33019"/>
        <dbReference type="ChEBI" id="CHEBI:58285"/>
        <dbReference type="ChEBI" id="CHEBI:87133"/>
    </reaction>
</comment>
<evidence type="ECO:0000256" key="3">
    <source>
        <dbReference type="ARBA" id="ARBA00022801"/>
    </source>
</evidence>
<evidence type="ECO:0000313" key="11">
    <source>
        <dbReference type="Proteomes" id="UP000037600"/>
    </source>
</evidence>
<dbReference type="Proteomes" id="UP000037600">
    <property type="component" value="Unassembled WGS sequence"/>
</dbReference>
<evidence type="ECO:0000256" key="5">
    <source>
        <dbReference type="ARBA" id="ARBA00050213"/>
    </source>
</evidence>
<feature type="site" description="Important for substrate specificity" evidence="9">
    <location>
        <position position="12"/>
    </location>
</feature>
<proteinExistence type="inferred from homology"/>
<comment type="caution">
    <text evidence="9">Lacks conserved residue(s) required for the propagation of feature annotation.</text>
</comment>
<evidence type="ECO:0000313" key="10">
    <source>
        <dbReference type="EMBL" id="KMT64766.1"/>
    </source>
</evidence>
<feature type="active site" description="Proton acceptor" evidence="9">
    <location>
        <position position="69"/>
    </location>
</feature>
<evidence type="ECO:0000256" key="6">
    <source>
        <dbReference type="ARBA" id="ARBA00053369"/>
    </source>
</evidence>
<dbReference type="SUPFAM" id="SSF52972">
    <property type="entry name" value="ITPase-like"/>
    <property type="match status" value="1"/>
</dbReference>